<gene>
    <name evidence="2" type="ordered locus">CAALFM_C501990WA</name>
    <name evidence="1" type="ordered locus">orf19.10682</name>
</gene>
<reference evidence="2 3" key="3">
    <citation type="journal article" date="2013" name="Genome Biol.">
        <title>Assembly of a phased diploid Candida albicans genome facilitates allele-specific measurements and provides a simple model for repeat and indel structure.</title>
        <authorList>
            <person name="Muzzey D."/>
            <person name="Schwartz K."/>
            <person name="Weissman J.S."/>
            <person name="Sherlock G."/>
        </authorList>
    </citation>
    <scope>NUCLEOTIDE SEQUENCE [LARGE SCALE GENOMIC DNA]</scope>
    <source>
        <strain evidence="3">SC5314 / ATCC MYA-2876</strain>
    </source>
</reference>
<proteinExistence type="predicted"/>
<dbReference type="VEuPathDB" id="FungiDB:C5_01990W_A"/>
<reference evidence="2 3" key="2">
    <citation type="journal article" date="2007" name="Genome Biol.">
        <title>Assembly of the Candida albicans genome into sixteen supercontigs aligned on the eight chromosomes.</title>
        <authorList>
            <person name="van het Hoog M."/>
            <person name="Rast T.J."/>
            <person name="Martchenko M."/>
            <person name="Grindle S."/>
            <person name="Dignard D."/>
            <person name="Hogues H."/>
            <person name="Cuomo C."/>
            <person name="Berriman M."/>
            <person name="Scherer S."/>
            <person name="Magee B.B."/>
            <person name="Whiteway M."/>
            <person name="Chibana H."/>
            <person name="Nantel A."/>
            <person name="Magee P.T."/>
        </authorList>
    </citation>
    <scope>GENOME REANNOTATION</scope>
    <source>
        <strain evidence="3">SC5314 / ATCC MYA-2876</strain>
    </source>
</reference>
<evidence type="ECO:0000313" key="3">
    <source>
        <dbReference type="Proteomes" id="UP000000559"/>
    </source>
</evidence>
<dbReference type="RefSeq" id="XP_714590.2">
    <property type="nucleotide sequence ID" value="XM_709497.2"/>
</dbReference>
<dbReference type="Proteomes" id="UP000000559">
    <property type="component" value="Chromosome 5"/>
</dbReference>
<dbReference type="OrthoDB" id="10419055at2759"/>
<dbReference type="GeneID" id="3643774"/>
<keyword evidence="3" id="KW-1185">Reference proteome</keyword>
<dbReference type="InParanoid" id="A0A1D8PNB7"/>
<reference evidence="2 3" key="1">
    <citation type="journal article" date="2004" name="Proc. Natl. Acad. Sci. U.S.A.">
        <title>The diploid genome sequence of Candida albicans.</title>
        <authorList>
            <person name="Jones T."/>
            <person name="Federspiel N.A."/>
            <person name="Chibana H."/>
            <person name="Dungan J."/>
            <person name="Kalman S."/>
            <person name="Magee B.B."/>
            <person name="Newport G."/>
            <person name="Thorstenson Y.R."/>
            <person name="Agabian N."/>
            <person name="Magee P.T."/>
            <person name="Davis R.W."/>
            <person name="Scherer S."/>
        </authorList>
    </citation>
    <scope>NUCLEOTIDE SEQUENCE [LARGE SCALE GENOMIC DNA]</scope>
    <source>
        <strain evidence="3">SC5314 / ATCC MYA-2876</strain>
    </source>
</reference>
<name>A0A1D8PNB7_CANAL</name>
<evidence type="ECO:0000313" key="1">
    <source>
        <dbReference type="CGD" id="CAL0000188666"/>
    </source>
</evidence>
<dbReference type="AlphaFoldDB" id="A0A1D8PNB7"/>
<dbReference type="EMBL" id="CP017627">
    <property type="protein sequence ID" value="AOW29628.1"/>
    <property type="molecule type" value="Genomic_DNA"/>
</dbReference>
<dbReference type="KEGG" id="cal:CAALFM_C501990WA"/>
<sequence>IHLLVTLKHSNIMARNKNIIPHSPSQPLSYNLNTHPPLSTTTKCYDKNYYLTLKNSQSMYIHNIVFLRNDHYFSFSLGCGLFVSVHDPLKVLQSCGKQYYVRYHHKNNLSQIVEFWIAKPFVDTLEERLEKAC</sequence>
<accession>A0A1D8PNB7</accession>
<protein>
    <submittedName>
        <fullName evidence="2">Uncharacterized protein</fullName>
    </submittedName>
</protein>
<dbReference type="CGD" id="CAL0000188666">
    <property type="gene designation" value="orf19.10682"/>
</dbReference>
<dbReference type="STRING" id="237561.A0A1D8PNB7"/>
<organism evidence="2 3">
    <name type="scientific">Candida albicans (strain SC5314 / ATCC MYA-2876)</name>
    <name type="common">Yeast</name>
    <dbReference type="NCBI Taxonomy" id="237561"/>
    <lineage>
        <taxon>Eukaryota</taxon>
        <taxon>Fungi</taxon>
        <taxon>Dikarya</taxon>
        <taxon>Ascomycota</taxon>
        <taxon>Saccharomycotina</taxon>
        <taxon>Pichiomycetes</taxon>
        <taxon>Debaryomycetaceae</taxon>
        <taxon>Candida/Lodderomyces clade</taxon>
        <taxon>Candida</taxon>
    </lineage>
</organism>
<feature type="non-terminal residue" evidence="2">
    <location>
        <position position="1"/>
    </location>
</feature>
<evidence type="ECO:0000313" key="2">
    <source>
        <dbReference type="EMBL" id="AOW29628.1"/>
    </source>
</evidence>